<proteinExistence type="predicted"/>
<evidence type="ECO:0000313" key="1">
    <source>
        <dbReference type="EMBL" id="VDO20890.1"/>
    </source>
</evidence>
<accession>A0A183F6C1</accession>
<protein>
    <submittedName>
        <fullName evidence="3">Reverse transcriptase domain-containing protein</fullName>
    </submittedName>
</protein>
<name>A0A183F6C1_HELPZ</name>
<evidence type="ECO:0000313" key="3">
    <source>
        <dbReference type="WBParaSite" id="HPBE_0000171301-mRNA-1"/>
    </source>
</evidence>
<sequence length="223" mass="24844">MDDLLVVERGEENSVKLGSGVRQLLSNICAKHNVKNIAIIGTGFSPQRLRCAPTESVICNGTLILMGIVFPTVVAQKMCRELMTPSEILIYWLLKCMFEISHRYDADLAVIRNTATSIKYLWAEASQLLFTLNVLLDHAILVDLLKKGHQVNGQPDSKTFIDDSSYWSINALRIATSSLTPDIGLEIAHLDKTADELRTAQHPNGLTSIQFPLLDFPLHYIPD</sequence>
<organism evidence="2 3">
    <name type="scientific">Heligmosomoides polygyrus</name>
    <name type="common">Parasitic roundworm</name>
    <dbReference type="NCBI Taxonomy" id="6339"/>
    <lineage>
        <taxon>Eukaryota</taxon>
        <taxon>Metazoa</taxon>
        <taxon>Ecdysozoa</taxon>
        <taxon>Nematoda</taxon>
        <taxon>Chromadorea</taxon>
        <taxon>Rhabditida</taxon>
        <taxon>Rhabditina</taxon>
        <taxon>Rhabditomorpha</taxon>
        <taxon>Strongyloidea</taxon>
        <taxon>Heligmosomidae</taxon>
        <taxon>Heligmosomoides</taxon>
    </lineage>
</organism>
<keyword evidence="2" id="KW-1185">Reference proteome</keyword>
<reference evidence="1 2" key="1">
    <citation type="submission" date="2018-11" db="EMBL/GenBank/DDBJ databases">
        <authorList>
            <consortium name="Pathogen Informatics"/>
        </authorList>
    </citation>
    <scope>NUCLEOTIDE SEQUENCE [LARGE SCALE GENOMIC DNA]</scope>
</reference>
<dbReference type="WBParaSite" id="HPBE_0000171301-mRNA-1">
    <property type="protein sequence ID" value="HPBE_0000171301-mRNA-1"/>
    <property type="gene ID" value="HPBE_0000171301"/>
</dbReference>
<evidence type="ECO:0000313" key="2">
    <source>
        <dbReference type="Proteomes" id="UP000050761"/>
    </source>
</evidence>
<dbReference type="Proteomes" id="UP000050761">
    <property type="component" value="Unassembled WGS sequence"/>
</dbReference>
<gene>
    <name evidence="1" type="ORF">HPBE_LOCUS1714</name>
</gene>
<dbReference type="AlphaFoldDB" id="A0A183F6C1"/>
<dbReference type="EMBL" id="UZAH01002076">
    <property type="protein sequence ID" value="VDO20890.1"/>
    <property type="molecule type" value="Genomic_DNA"/>
</dbReference>
<accession>A0A3P7TFW5</accession>
<reference evidence="3" key="2">
    <citation type="submission" date="2019-09" db="UniProtKB">
        <authorList>
            <consortium name="WormBaseParasite"/>
        </authorList>
    </citation>
    <scope>IDENTIFICATION</scope>
</reference>
<dbReference type="OrthoDB" id="5869162at2759"/>